<dbReference type="InterPro" id="IPR029063">
    <property type="entry name" value="SAM-dependent_MTases_sf"/>
</dbReference>
<dbReference type="Gene3D" id="3.40.50.150">
    <property type="entry name" value="Vaccinia Virus protein VP39"/>
    <property type="match status" value="1"/>
</dbReference>
<accession>V5FTZ4</accession>
<dbReference type="PANTHER" id="PTHR43591:SF10">
    <property type="entry name" value="ABC TRANSMEMBRANE TYPE-1 DOMAIN-CONTAINING PROTEIN-RELATED"/>
    <property type="match status" value="1"/>
</dbReference>
<evidence type="ECO:0000313" key="2">
    <source>
        <dbReference type="EMBL" id="GAD92072.1"/>
    </source>
</evidence>
<organism evidence="2 3">
    <name type="scientific">Byssochlamys spectabilis (strain No. 5 / NBRC 109023)</name>
    <name type="common">Paecilomyces variotii</name>
    <dbReference type="NCBI Taxonomy" id="1356009"/>
    <lineage>
        <taxon>Eukaryota</taxon>
        <taxon>Fungi</taxon>
        <taxon>Dikarya</taxon>
        <taxon>Ascomycota</taxon>
        <taxon>Pezizomycotina</taxon>
        <taxon>Eurotiomycetes</taxon>
        <taxon>Eurotiomycetidae</taxon>
        <taxon>Eurotiales</taxon>
        <taxon>Thermoascaceae</taxon>
        <taxon>Paecilomyces</taxon>
    </lineage>
</organism>
<name>V5FTZ4_BYSSN</name>
<dbReference type="CDD" id="cd02440">
    <property type="entry name" value="AdoMet_MTases"/>
    <property type="match status" value="1"/>
</dbReference>
<dbReference type="InParanoid" id="V5FTZ4"/>
<evidence type="ECO:0000313" key="3">
    <source>
        <dbReference type="Proteomes" id="UP000018001"/>
    </source>
</evidence>
<keyword evidence="3" id="KW-1185">Reference proteome</keyword>
<dbReference type="Pfam" id="PF13489">
    <property type="entry name" value="Methyltransf_23"/>
    <property type="match status" value="1"/>
</dbReference>
<gene>
    <name evidence="2" type="ORF">PVAR5_0658</name>
</gene>
<reference evidence="3" key="1">
    <citation type="journal article" date="2014" name="Genome Announc.">
        <title>Draft genome sequence of the formaldehyde-resistant fungus Byssochlamys spectabilis No. 5 (anamorph Paecilomyces variotii No. 5) (NBRC109023).</title>
        <authorList>
            <person name="Oka T."/>
            <person name="Ekino K."/>
            <person name="Fukuda K."/>
            <person name="Nomura Y."/>
        </authorList>
    </citation>
    <scope>NUCLEOTIDE SEQUENCE [LARGE SCALE GENOMIC DNA]</scope>
    <source>
        <strain evidence="3">No. 5 / NBRC 109023</strain>
    </source>
</reference>
<dbReference type="AlphaFoldDB" id="V5FTZ4"/>
<feature type="region of interest" description="Disordered" evidence="1">
    <location>
        <begin position="1"/>
        <end position="24"/>
    </location>
</feature>
<protein>
    <recommendedName>
        <fullName evidence="4">S-adenosyl-L-methionine-dependent methyltransferase</fullName>
    </recommendedName>
</protein>
<evidence type="ECO:0008006" key="4">
    <source>
        <dbReference type="Google" id="ProtNLM"/>
    </source>
</evidence>
<dbReference type="eggNOG" id="ENOG502QSKG">
    <property type="taxonomic scope" value="Eukaryota"/>
</dbReference>
<dbReference type="PANTHER" id="PTHR43591">
    <property type="entry name" value="METHYLTRANSFERASE"/>
    <property type="match status" value="1"/>
</dbReference>
<proteinExistence type="predicted"/>
<sequence>MAGPDGEQPLRLQSAYDEDDEAYSSELESYATSLSSSVEDYKWVHGRRFHSYREGSEFCRLINPKSQPCFYLRKDAYDERPLGYKFPNDEREQDRLDLFHHMFKLALDGKLFLAPVQGESLRVLDLGTGTGIWAIELADMMPSVETVCFHPIAFSRGSIGSKLIPSDHRKRPKSHPTSMVYAPLLILVLGVNAIDNNRVPPNVQFEVDDVEAEWPERKPFDLIHSRYMCGSISNWPKLFAQAYKQTKVGGWVEFQDFHLVNYSEDGSLKEGNNVDRFYELLCEACDRINRPVTIGINLKQWAEEAGFKNVQHKKEIGAFNMLQFLEGLEAFSIATFTQVLGWSHEEVQVFLALVRKDAKKRDVHMMHNLHVVYGQRLE</sequence>
<dbReference type="HOGENOM" id="CLU_010595_1_0_1"/>
<dbReference type="SUPFAM" id="SSF53335">
    <property type="entry name" value="S-adenosyl-L-methionine-dependent methyltransferases"/>
    <property type="match status" value="1"/>
</dbReference>
<comment type="caution">
    <text evidence="2">The sequence shown here is derived from an EMBL/GenBank/DDBJ whole genome shotgun (WGS) entry which is preliminary data.</text>
</comment>
<dbReference type="Proteomes" id="UP000018001">
    <property type="component" value="Unassembled WGS sequence"/>
</dbReference>
<dbReference type="EMBL" id="BAUL01000017">
    <property type="protein sequence ID" value="GAD92072.1"/>
    <property type="molecule type" value="Genomic_DNA"/>
</dbReference>
<evidence type="ECO:0000256" key="1">
    <source>
        <dbReference type="SAM" id="MobiDB-lite"/>
    </source>
</evidence>
<dbReference type="GO" id="GO:0008168">
    <property type="term" value="F:methyltransferase activity"/>
    <property type="evidence" value="ECO:0007669"/>
    <property type="project" value="TreeGrafter"/>
</dbReference>
<dbReference type="OrthoDB" id="2013972at2759"/>